<evidence type="ECO:0000313" key="1">
    <source>
        <dbReference type="EMBL" id="OAG31103.1"/>
    </source>
</evidence>
<dbReference type="OrthoDB" id="2194974at2759"/>
<evidence type="ECO:0000313" key="2">
    <source>
        <dbReference type="Proteomes" id="UP000185944"/>
    </source>
</evidence>
<keyword evidence="2" id="KW-1185">Reference proteome</keyword>
<dbReference type="Pfam" id="PF17030">
    <property type="entry name" value="Beta_lactamase3"/>
    <property type="match status" value="1"/>
</dbReference>
<dbReference type="AlphaFoldDB" id="A0A177EGL5"/>
<name>A0A177EGL5_9MICR</name>
<dbReference type="InterPro" id="IPR031494">
    <property type="entry name" value="Beta_lactamase3"/>
</dbReference>
<organism evidence="1 2">
    <name type="scientific">Nematocida displodere</name>
    <dbReference type="NCBI Taxonomy" id="1805483"/>
    <lineage>
        <taxon>Eukaryota</taxon>
        <taxon>Fungi</taxon>
        <taxon>Fungi incertae sedis</taxon>
        <taxon>Microsporidia</taxon>
        <taxon>Nematocida</taxon>
    </lineage>
</organism>
<gene>
    <name evidence="1" type="ORF">NEDG_01877</name>
</gene>
<dbReference type="EMBL" id="LTDL01000022">
    <property type="protein sequence ID" value="OAG31103.1"/>
    <property type="molecule type" value="Genomic_DNA"/>
</dbReference>
<sequence>MGIQKVSIGRVNGYILQEEGSKVFFDPPGVVFDGKVKISEISKKMKYVEIEVLKEYPPAITAVFLSSSESLGVFFTKSTVPIYTTEIIYLQMKERIRHFMDLGPIRCTGVDAMPSSSGTETFEISQYRSIASRVRLLSFSEVIEFAYFSVGIYPGGTCIGWPLYTVKRGEERVMAYTYAIPGMQSLSMALPRFKEKLPLLVNTIKRRHISCLAKFTTKIKEITPMKESVVITMEIMNHSIEMVLHLLSITRTEKILICHRGFKKLVQLSELKRRFLAQRFSSDSKTSAAPILSAAKRVEVVSRRALLSMSEKKLKGTFVICEMLDYTAFFKHLPVIHLDEYSIRLFGNLKEAHTIPWIDTLYLPIDPTPASKSTENVDSTPLTGACTPLFTPTTPKALFPLTSANTSPARPPLPVVILTEKEEGVDLAPPLYSLHIHNLEHIQEIIQTQNTLQMHFRGTFRAATTGLSLVCEESPLNGLSSLPDVEKIVIDNITIYKTPTNIIKVKEVDGMVYVSEHPLPSPNQN</sequence>
<dbReference type="RefSeq" id="XP_067544827.1">
    <property type="nucleotide sequence ID" value="XM_067689295.1"/>
</dbReference>
<dbReference type="Proteomes" id="UP000185944">
    <property type="component" value="Unassembled WGS sequence"/>
</dbReference>
<dbReference type="VEuPathDB" id="MicrosporidiaDB:NEDG_01877"/>
<reference evidence="1 2" key="1">
    <citation type="submission" date="2016-02" db="EMBL/GenBank/DDBJ databases">
        <title>Discovery of a natural microsporidian pathogen with a broad tissue tropism in Caenorhabditis elegans.</title>
        <authorList>
            <person name="Luallen R.J."/>
            <person name="Reinke A.W."/>
            <person name="Tong L."/>
            <person name="Botts M.R."/>
            <person name="Felix M.-A."/>
            <person name="Troemel E.R."/>
        </authorList>
    </citation>
    <scope>NUCLEOTIDE SEQUENCE [LARGE SCALE GENOMIC DNA]</scope>
    <source>
        <strain evidence="1 2">JUm2807</strain>
    </source>
</reference>
<dbReference type="GeneID" id="93648227"/>
<accession>A0A177EGL5</accession>
<dbReference type="STRING" id="1805483.A0A177EGL5"/>
<comment type="caution">
    <text evidence="1">The sequence shown here is derived from an EMBL/GenBank/DDBJ whole genome shotgun (WGS) entry which is preliminary data.</text>
</comment>
<proteinExistence type="predicted"/>
<protein>
    <submittedName>
        <fullName evidence="1">Uncharacterized protein</fullName>
    </submittedName>
</protein>